<keyword evidence="4 10" id="KW-1003">Cell membrane</keyword>
<evidence type="ECO:0000256" key="8">
    <source>
        <dbReference type="ARBA" id="ARBA00023136"/>
    </source>
</evidence>
<protein>
    <recommendedName>
        <fullName evidence="3 10">Cell division protein FtsX</fullName>
    </recommendedName>
</protein>
<evidence type="ECO:0000256" key="5">
    <source>
        <dbReference type="ARBA" id="ARBA00022618"/>
    </source>
</evidence>
<feature type="domain" description="FtsX extracellular" evidence="13">
    <location>
        <begin position="60"/>
        <end position="149"/>
    </location>
</feature>
<dbReference type="Pfam" id="PF02687">
    <property type="entry name" value="FtsX"/>
    <property type="match status" value="1"/>
</dbReference>
<keyword evidence="8 10" id="KW-0472">Membrane</keyword>
<evidence type="ECO:0000259" key="13">
    <source>
        <dbReference type="Pfam" id="PF18075"/>
    </source>
</evidence>
<evidence type="ECO:0000256" key="11">
    <source>
        <dbReference type="SAM" id="Phobius"/>
    </source>
</evidence>
<evidence type="ECO:0000256" key="7">
    <source>
        <dbReference type="ARBA" id="ARBA00022989"/>
    </source>
</evidence>
<sequence length="298" mass="33819">MRWIYLFFYELKHAFIKIKRHVVLCLSSSMAIFISIFLVAACLIIGFHVDSFSKNIESDVRIHVVLNTDISQDQIEDIQKEIQNISNVDKITFSSKDEELELMIQEKGEAFVMYRGENNPLANAFFVTVKDGSKIEQTSKEIEQLDVVSSCVYGGSSVTKMMEMLEKVRTIGYGVSILLIFLSLYLIHNTIRTTIYSQQSEIAIMRTVGATPSFIKIPFELQGMFIGFVGSLLTYLVIRAGYTKIYEITGGNLFVSILKLIEPETMMHQIGWILFALGIGIGWMASKLAVSKYVRKNR</sequence>
<dbReference type="GO" id="GO:0005886">
    <property type="term" value="C:plasma membrane"/>
    <property type="evidence" value="ECO:0007669"/>
    <property type="project" value="UniProtKB-SubCell"/>
</dbReference>
<dbReference type="Gene3D" id="3.30.70.3040">
    <property type="match status" value="1"/>
</dbReference>
<evidence type="ECO:0000256" key="10">
    <source>
        <dbReference type="PIRNR" id="PIRNR003097"/>
    </source>
</evidence>
<evidence type="ECO:0000313" key="14">
    <source>
        <dbReference type="EMBL" id="MSS01577.1"/>
    </source>
</evidence>
<dbReference type="PANTHER" id="PTHR47755:SF1">
    <property type="entry name" value="CELL DIVISION PROTEIN FTSX"/>
    <property type="match status" value="1"/>
</dbReference>
<evidence type="ECO:0000256" key="1">
    <source>
        <dbReference type="ARBA" id="ARBA00004651"/>
    </source>
</evidence>
<dbReference type="PIRSF" id="PIRSF003097">
    <property type="entry name" value="FtsX"/>
    <property type="match status" value="1"/>
</dbReference>
<comment type="subcellular location">
    <subcellularLocation>
        <location evidence="1">Cell membrane</location>
        <topology evidence="1">Multi-pass membrane protein</topology>
    </subcellularLocation>
</comment>
<evidence type="ECO:0000256" key="6">
    <source>
        <dbReference type="ARBA" id="ARBA00022692"/>
    </source>
</evidence>
<dbReference type="EMBL" id="VUMM01000009">
    <property type="protein sequence ID" value="MSS01577.1"/>
    <property type="molecule type" value="Genomic_DNA"/>
</dbReference>
<feature type="transmembrane region" description="Helical" evidence="11">
    <location>
        <begin position="170"/>
        <end position="187"/>
    </location>
</feature>
<gene>
    <name evidence="14" type="ORF">FYJ50_05625</name>
</gene>
<dbReference type="NCBIfam" id="NF038347">
    <property type="entry name" value="FtsX_Gpos"/>
    <property type="match status" value="1"/>
</dbReference>
<organism evidence="14 15">
    <name type="scientific">Floccifex porci</name>
    <dbReference type="NCBI Taxonomy" id="2606629"/>
    <lineage>
        <taxon>Bacteria</taxon>
        <taxon>Bacillati</taxon>
        <taxon>Bacillota</taxon>
        <taxon>Erysipelotrichia</taxon>
        <taxon>Erysipelotrichales</taxon>
        <taxon>Erysipelotrichaceae</taxon>
        <taxon>Floccifex</taxon>
    </lineage>
</organism>
<dbReference type="Pfam" id="PF18075">
    <property type="entry name" value="FtsX_ECD"/>
    <property type="match status" value="1"/>
</dbReference>
<dbReference type="InterPro" id="IPR058204">
    <property type="entry name" value="FtsX_firmicutes-type"/>
</dbReference>
<evidence type="ECO:0000256" key="9">
    <source>
        <dbReference type="ARBA" id="ARBA00023306"/>
    </source>
</evidence>
<keyword evidence="9 10" id="KW-0131">Cell cycle</keyword>
<evidence type="ECO:0000259" key="12">
    <source>
        <dbReference type="Pfam" id="PF02687"/>
    </source>
</evidence>
<name>A0A7X2T3K9_9FIRM</name>
<dbReference type="InterPro" id="IPR004513">
    <property type="entry name" value="FtsX"/>
</dbReference>
<reference evidence="14 15" key="1">
    <citation type="submission" date="2019-08" db="EMBL/GenBank/DDBJ databases">
        <title>In-depth cultivation of the pig gut microbiome towards novel bacterial diversity and tailored functional studies.</title>
        <authorList>
            <person name="Wylensek D."/>
            <person name="Hitch T.C.A."/>
            <person name="Clavel T."/>
        </authorList>
    </citation>
    <scope>NUCLEOTIDE SEQUENCE [LARGE SCALE GENOMIC DNA]</scope>
    <source>
        <strain evidence="14 15">LKV-178-WT-2G</strain>
    </source>
</reference>
<keyword evidence="6 11" id="KW-0812">Transmembrane</keyword>
<keyword evidence="7 11" id="KW-1133">Transmembrane helix</keyword>
<dbReference type="RefSeq" id="WP_154460115.1">
    <property type="nucleotide sequence ID" value="NZ_VUMM01000009.1"/>
</dbReference>
<feature type="transmembrane region" description="Helical" evidence="11">
    <location>
        <begin position="21"/>
        <end position="49"/>
    </location>
</feature>
<feature type="transmembrane region" description="Helical" evidence="11">
    <location>
        <begin position="223"/>
        <end position="242"/>
    </location>
</feature>
<comment type="similarity">
    <text evidence="2 10">Belongs to the ABC-4 integral membrane protein family. FtsX subfamily.</text>
</comment>
<dbReference type="AlphaFoldDB" id="A0A7X2T3K9"/>
<dbReference type="PANTHER" id="PTHR47755">
    <property type="entry name" value="CELL DIVISION PROTEIN FTSX"/>
    <property type="match status" value="1"/>
</dbReference>
<accession>A0A7X2T3K9</accession>
<keyword evidence="5 10" id="KW-0132">Cell division</keyword>
<proteinExistence type="inferred from homology"/>
<dbReference type="Proteomes" id="UP000470082">
    <property type="component" value="Unassembled WGS sequence"/>
</dbReference>
<evidence type="ECO:0000256" key="4">
    <source>
        <dbReference type="ARBA" id="ARBA00022475"/>
    </source>
</evidence>
<dbReference type="InterPro" id="IPR040690">
    <property type="entry name" value="FtsX_ECD"/>
</dbReference>
<comment type="function">
    <text evidence="10">Part of the ABC transporter FtsEX involved in asymmetric cellular division facilitating the initiation of sporulation.</text>
</comment>
<evidence type="ECO:0000313" key="15">
    <source>
        <dbReference type="Proteomes" id="UP000470082"/>
    </source>
</evidence>
<feature type="domain" description="ABC3 transporter permease C-terminal" evidence="12">
    <location>
        <begin position="175"/>
        <end position="297"/>
    </location>
</feature>
<dbReference type="InterPro" id="IPR003838">
    <property type="entry name" value="ABC3_permease_C"/>
</dbReference>
<feature type="transmembrane region" description="Helical" evidence="11">
    <location>
        <begin position="270"/>
        <end position="290"/>
    </location>
</feature>
<keyword evidence="15" id="KW-1185">Reference proteome</keyword>
<evidence type="ECO:0000256" key="2">
    <source>
        <dbReference type="ARBA" id="ARBA00007379"/>
    </source>
</evidence>
<comment type="caution">
    <text evidence="14">The sequence shown here is derived from an EMBL/GenBank/DDBJ whole genome shotgun (WGS) entry which is preliminary data.</text>
</comment>
<evidence type="ECO:0000256" key="3">
    <source>
        <dbReference type="ARBA" id="ARBA00021907"/>
    </source>
</evidence>
<dbReference type="GO" id="GO:0051301">
    <property type="term" value="P:cell division"/>
    <property type="evidence" value="ECO:0007669"/>
    <property type="project" value="UniProtKB-KW"/>
</dbReference>